<keyword evidence="1" id="KW-0812">Transmembrane</keyword>
<evidence type="ECO:0000313" key="3">
    <source>
        <dbReference type="Proteomes" id="UP001156870"/>
    </source>
</evidence>
<organism evidence="2 3">
    <name type="scientific">Marinibactrum halimedae</name>
    <dbReference type="NCBI Taxonomy" id="1444977"/>
    <lineage>
        <taxon>Bacteria</taxon>
        <taxon>Pseudomonadati</taxon>
        <taxon>Pseudomonadota</taxon>
        <taxon>Gammaproteobacteria</taxon>
        <taxon>Cellvibrionales</taxon>
        <taxon>Cellvibrionaceae</taxon>
        <taxon>Marinibactrum</taxon>
    </lineage>
</organism>
<dbReference type="RefSeq" id="WP_232595410.1">
    <property type="nucleotide sequence ID" value="NZ_BSPD01000058.1"/>
</dbReference>
<keyword evidence="1" id="KW-0472">Membrane</keyword>
<protein>
    <submittedName>
        <fullName evidence="2">MSHA biogenesis protein MshJ</fullName>
    </submittedName>
</protein>
<gene>
    <name evidence="2" type="primary">mshJ</name>
    <name evidence="2" type="ORF">GCM10007877_24260</name>
</gene>
<evidence type="ECO:0000313" key="2">
    <source>
        <dbReference type="EMBL" id="GLS26709.1"/>
    </source>
</evidence>
<reference evidence="2 3" key="1">
    <citation type="journal article" date="2014" name="Int. J. Syst. Evol. Microbiol.">
        <title>Complete genome sequence of Corynebacterium casei LMG S-19264T (=DSM 44701T), isolated from a smear-ripened cheese.</title>
        <authorList>
            <consortium name="US DOE Joint Genome Institute (JGI-PGF)"/>
            <person name="Walter F."/>
            <person name="Albersmeier A."/>
            <person name="Kalinowski J."/>
            <person name="Ruckert C."/>
        </authorList>
    </citation>
    <scope>NUCLEOTIDE SEQUENCE [LARGE SCALE GENOMIC DNA]</scope>
    <source>
        <strain evidence="2 3">NBRC 110095</strain>
    </source>
</reference>
<name>A0AA37T6J1_9GAMM</name>
<comment type="caution">
    <text evidence="2">The sequence shown here is derived from an EMBL/GenBank/DDBJ whole genome shotgun (WGS) entry which is preliminary data.</text>
</comment>
<keyword evidence="1" id="KW-1133">Transmembrane helix</keyword>
<accession>A0AA37T6J1</accession>
<dbReference type="GO" id="GO:0015627">
    <property type="term" value="C:type II protein secretion system complex"/>
    <property type="evidence" value="ECO:0007669"/>
    <property type="project" value="InterPro"/>
</dbReference>
<dbReference type="EMBL" id="BSPD01000058">
    <property type="protein sequence ID" value="GLS26709.1"/>
    <property type="molecule type" value="Genomic_DNA"/>
</dbReference>
<dbReference type="Pfam" id="PF04612">
    <property type="entry name" value="T2SSM"/>
    <property type="match status" value="1"/>
</dbReference>
<dbReference type="InterPro" id="IPR007690">
    <property type="entry name" value="T2SS_GspM"/>
</dbReference>
<keyword evidence="3" id="KW-1185">Reference proteome</keyword>
<sequence>MTLQERWQGIAEKFDALETRERLLVLVGGALLIIMLLDFMIVSPVAKQLSKKEASIVSIKKELQVSQQTLTQMVQLQSFDPNGKLRESIAVEQKKVDRLDEQLAQMSVGLIRADELPQLLEQLLLESKGLRLTELQTLPVQLITLSGTEELLAQTSETGAPTEPTVVSPVADPAWESSASQPVGVYKHRVRVEFEGSYFDVTRYLRRLEHLSWRFYWDRMTYEVDDYPSGRVTVWVYTLTTEEGLLGV</sequence>
<dbReference type="GO" id="GO:0015628">
    <property type="term" value="P:protein secretion by the type II secretion system"/>
    <property type="evidence" value="ECO:0007669"/>
    <property type="project" value="InterPro"/>
</dbReference>
<proteinExistence type="predicted"/>
<evidence type="ECO:0000256" key="1">
    <source>
        <dbReference type="SAM" id="Phobius"/>
    </source>
</evidence>
<dbReference type="Proteomes" id="UP001156870">
    <property type="component" value="Unassembled WGS sequence"/>
</dbReference>
<feature type="transmembrane region" description="Helical" evidence="1">
    <location>
        <begin position="23"/>
        <end position="42"/>
    </location>
</feature>
<dbReference type="AlphaFoldDB" id="A0AA37T6J1"/>